<reference evidence="1" key="1">
    <citation type="journal article" date="2021" name="Proc. Natl. Acad. Sci. U.S.A.">
        <title>A Catalog of Tens of Thousands of Viruses from Human Metagenomes Reveals Hidden Associations with Chronic Diseases.</title>
        <authorList>
            <person name="Tisza M.J."/>
            <person name="Buck C.B."/>
        </authorList>
    </citation>
    <scope>NUCLEOTIDE SEQUENCE</scope>
    <source>
        <strain evidence="1">CtREU2</strain>
    </source>
</reference>
<evidence type="ECO:0008006" key="2">
    <source>
        <dbReference type="Google" id="ProtNLM"/>
    </source>
</evidence>
<organism evidence="1">
    <name type="scientific">Siphoviridae sp. ctREU2</name>
    <dbReference type="NCBI Taxonomy" id="2826333"/>
    <lineage>
        <taxon>Viruses</taxon>
        <taxon>Duplodnaviria</taxon>
        <taxon>Heunggongvirae</taxon>
        <taxon>Uroviricota</taxon>
        <taxon>Caudoviricetes</taxon>
    </lineage>
</organism>
<name>A0A8S5NIQ7_9CAUD</name>
<proteinExistence type="predicted"/>
<protein>
    <recommendedName>
        <fullName evidence="2">DUF2971 domain-containing protein</fullName>
    </recommendedName>
</protein>
<dbReference type="EMBL" id="BK015177">
    <property type="protein sequence ID" value="DAD94561.1"/>
    <property type="molecule type" value="Genomic_DNA"/>
</dbReference>
<sequence length="267" mass="31550">MIYQYTNLDALLGILKRESKNICLWATRYNCLNDPNEISFGINTIKKLLTKYKERYSRDLFNGSITPFDDFASIVCCPFIISFSKKKDFLPMWNTYGSRGNGVSLGFDRDIIYKNKNNWMLNDCGYYDETKEADEHVLQNILPKYEQKYGQDVVNGYLNLVAELCSIIKNPYYEYEEEVRLFNFSQSTYNKQPIFFNPILEENIKFRTRNNEIIPYTEFYLPKQSLKEIYLGPSLDKEFSEEKIRYYLEICGFGDVTIIQSNAPYRC</sequence>
<evidence type="ECO:0000313" key="1">
    <source>
        <dbReference type="EMBL" id="DAD94561.1"/>
    </source>
</evidence>
<accession>A0A8S5NIQ7</accession>
<dbReference type="InterPro" id="IPR021352">
    <property type="entry name" value="DUF2971"/>
</dbReference>
<dbReference type="Pfam" id="PF11185">
    <property type="entry name" value="DUF2971"/>
    <property type="match status" value="1"/>
</dbReference>